<dbReference type="RefSeq" id="WP_344443931.1">
    <property type="nucleotide sequence ID" value="NZ_BAAALF010000094.1"/>
</dbReference>
<protein>
    <recommendedName>
        <fullName evidence="3">Cyclodipeptide synthase</fullName>
    </recommendedName>
</protein>
<dbReference type="Gene3D" id="3.40.50.11710">
    <property type="entry name" value="Cyclodipeptide synthase"/>
    <property type="match status" value="1"/>
</dbReference>
<name>A0ABP4H7H3_9ACTN</name>
<feature type="compositionally biased region" description="Low complexity" evidence="4">
    <location>
        <begin position="245"/>
        <end position="273"/>
    </location>
</feature>
<evidence type="ECO:0000256" key="1">
    <source>
        <dbReference type="ARBA" id="ARBA00006034"/>
    </source>
</evidence>
<keyword evidence="6" id="KW-1185">Reference proteome</keyword>
<feature type="region of interest" description="Disordered" evidence="4">
    <location>
        <begin position="242"/>
        <end position="273"/>
    </location>
</feature>
<accession>A0ABP4H7H3</accession>
<dbReference type="NCBIfam" id="TIGR04539">
    <property type="entry name" value="tRNA_cyclodipep"/>
    <property type="match status" value="1"/>
</dbReference>
<sequence>MSESLLSTEPDPTESDPTESDTYEAFPFSDRCRRVWDLGDHLLIGVSPGNSYFSPRRITELLLWAREFFDAVDIVYADLHVDTQFAAFGYEPEHARRRAAKEIKTTARRIERGVAQARWDAVRVRALSDFLPDDGYQQLRAEIDRALAGDPVFRTAAEGMARSFLGARLAEGAAPTAGQLAAGLRYICAELPFFLDTPRLLGVPSSVSCYHIELPLTPVLFGRGEGLRAVPEQGYAVVRPAVSSTDPTDPAAPAPAVAAADPVTEPVPAAAAA</sequence>
<dbReference type="Pfam" id="PF16715">
    <property type="entry name" value="CDPS"/>
    <property type="match status" value="1"/>
</dbReference>
<dbReference type="InterPro" id="IPR038622">
    <property type="entry name" value="CDPS_sf"/>
</dbReference>
<keyword evidence="2" id="KW-0808">Transferase</keyword>
<evidence type="ECO:0000256" key="3">
    <source>
        <dbReference type="ARBA" id="ARBA00030771"/>
    </source>
</evidence>
<evidence type="ECO:0000256" key="4">
    <source>
        <dbReference type="SAM" id="MobiDB-lite"/>
    </source>
</evidence>
<reference evidence="6" key="1">
    <citation type="journal article" date="2019" name="Int. J. Syst. Evol. Microbiol.">
        <title>The Global Catalogue of Microorganisms (GCM) 10K type strain sequencing project: providing services to taxonomists for standard genome sequencing and annotation.</title>
        <authorList>
            <consortium name="The Broad Institute Genomics Platform"/>
            <consortium name="The Broad Institute Genome Sequencing Center for Infectious Disease"/>
            <person name="Wu L."/>
            <person name="Ma J."/>
        </authorList>
    </citation>
    <scope>NUCLEOTIDE SEQUENCE [LARGE SCALE GENOMIC DNA]</scope>
    <source>
        <strain evidence="6">JCM 13004</strain>
    </source>
</reference>
<proteinExistence type="inferred from homology"/>
<evidence type="ECO:0000313" key="5">
    <source>
        <dbReference type="EMBL" id="GAA1251079.1"/>
    </source>
</evidence>
<dbReference type="Proteomes" id="UP001500037">
    <property type="component" value="Unassembled WGS sequence"/>
</dbReference>
<organism evidence="5 6">
    <name type="scientific">Kitasatospora nipponensis</name>
    <dbReference type="NCBI Taxonomy" id="258049"/>
    <lineage>
        <taxon>Bacteria</taxon>
        <taxon>Bacillati</taxon>
        <taxon>Actinomycetota</taxon>
        <taxon>Actinomycetes</taxon>
        <taxon>Kitasatosporales</taxon>
        <taxon>Streptomycetaceae</taxon>
        <taxon>Kitasatospora</taxon>
    </lineage>
</organism>
<gene>
    <name evidence="5" type="ORF">GCM10009665_47210</name>
</gene>
<comment type="similarity">
    <text evidence="1">Belongs to the CDPS family.</text>
</comment>
<dbReference type="EMBL" id="BAAALF010000094">
    <property type="protein sequence ID" value="GAA1251079.1"/>
    <property type="molecule type" value="Genomic_DNA"/>
</dbReference>
<feature type="compositionally biased region" description="Acidic residues" evidence="4">
    <location>
        <begin position="11"/>
        <end position="22"/>
    </location>
</feature>
<evidence type="ECO:0000256" key="2">
    <source>
        <dbReference type="ARBA" id="ARBA00022679"/>
    </source>
</evidence>
<dbReference type="InterPro" id="IPR030903">
    <property type="entry name" value="CDPS"/>
</dbReference>
<feature type="region of interest" description="Disordered" evidence="4">
    <location>
        <begin position="1"/>
        <end position="24"/>
    </location>
</feature>
<evidence type="ECO:0000313" key="6">
    <source>
        <dbReference type="Proteomes" id="UP001500037"/>
    </source>
</evidence>
<comment type="caution">
    <text evidence="5">The sequence shown here is derived from an EMBL/GenBank/DDBJ whole genome shotgun (WGS) entry which is preliminary data.</text>
</comment>